<accession>A0A7L5DGV9</accession>
<dbReference type="AlphaFoldDB" id="A0A7L5DGV9"/>
<dbReference type="EMBL" id="CP051677">
    <property type="protein sequence ID" value="QJD77514.1"/>
    <property type="molecule type" value="Genomic_DNA"/>
</dbReference>
<gene>
    <name evidence="1" type="ORF">HH216_03105</name>
</gene>
<protein>
    <recommendedName>
        <fullName evidence="3">Outer membrane protein beta-barrel domain-containing protein</fullName>
    </recommendedName>
</protein>
<reference evidence="1 2" key="1">
    <citation type="submission" date="2020-04" db="EMBL/GenBank/DDBJ databases">
        <title>Genome sequencing of novel species.</title>
        <authorList>
            <person name="Heo J."/>
            <person name="Kim S.-J."/>
            <person name="Kim J.-S."/>
            <person name="Hong S.-B."/>
            <person name="Kwon S.-W."/>
        </authorList>
    </citation>
    <scope>NUCLEOTIDE SEQUENCE [LARGE SCALE GENOMIC DNA]</scope>
    <source>
        <strain evidence="1 2">CJU-R4</strain>
    </source>
</reference>
<keyword evidence="2" id="KW-1185">Reference proteome</keyword>
<sequence length="410" mass="45683">MAHHYGRVWLLLSLFVSFSTQLFAQFVYAPGRIQRVDGSTQTGEIAYTTGKLGDKLLFRPDNQASPITYSPDELRSFEVESGRFVSWRPSNDSASSAVFVQQLVDGPASLYLYRRSDRIKVYLLKQKGEFTIIQPRQPSSTLATLPDCGSIRPTAFDTPLSLNTARLSRYLTDYNRCVEPGSTSKNANLSYRPLKVAIGARLYIPVIYGKLHYSDGATTPPSTISVKPGVGISVNFSWERRLTAGLDIALISKTINWNTDSTAKRVWIVDALSGQSLYVSPFLRYEFRKQSHQRLVPYVVAGLVFNKLLNSQLTINRLYPRNRFTATYDDLVPWTATVNKEAGLDELGGSLGGGLLWQVANRLTLVADMRLVYSAAFLSVYKVPTITNNEPALSPRTFQLNNSIGINISL</sequence>
<dbReference type="Gene3D" id="2.40.160.20">
    <property type="match status" value="1"/>
</dbReference>
<dbReference type="RefSeq" id="WP_169549457.1">
    <property type="nucleotide sequence ID" value="NZ_CP051677.1"/>
</dbReference>
<evidence type="ECO:0000313" key="2">
    <source>
        <dbReference type="Proteomes" id="UP000501128"/>
    </source>
</evidence>
<dbReference type="Proteomes" id="UP000501128">
    <property type="component" value="Chromosome"/>
</dbReference>
<evidence type="ECO:0000313" key="1">
    <source>
        <dbReference type="EMBL" id="QJD77514.1"/>
    </source>
</evidence>
<organism evidence="1 2">
    <name type="scientific">Spirosoma rhododendri</name>
    <dbReference type="NCBI Taxonomy" id="2728024"/>
    <lineage>
        <taxon>Bacteria</taxon>
        <taxon>Pseudomonadati</taxon>
        <taxon>Bacteroidota</taxon>
        <taxon>Cytophagia</taxon>
        <taxon>Cytophagales</taxon>
        <taxon>Cytophagaceae</taxon>
        <taxon>Spirosoma</taxon>
    </lineage>
</organism>
<evidence type="ECO:0008006" key="3">
    <source>
        <dbReference type="Google" id="ProtNLM"/>
    </source>
</evidence>
<proteinExistence type="predicted"/>
<dbReference type="KEGG" id="srho:HH216_03105"/>
<name>A0A7L5DGV9_9BACT</name>